<dbReference type="EMBL" id="CAXKWB010036565">
    <property type="protein sequence ID" value="CAL4148523.1"/>
    <property type="molecule type" value="Genomic_DNA"/>
</dbReference>
<evidence type="ECO:0000259" key="2">
    <source>
        <dbReference type="PROSITE" id="PS51670"/>
    </source>
</evidence>
<keyword evidence="1" id="KW-1015">Disulfide bond</keyword>
<organism evidence="3 4">
    <name type="scientific">Meganyctiphanes norvegica</name>
    <name type="common">Northern krill</name>
    <name type="synonym">Thysanopoda norvegica</name>
    <dbReference type="NCBI Taxonomy" id="48144"/>
    <lineage>
        <taxon>Eukaryota</taxon>
        <taxon>Metazoa</taxon>
        <taxon>Ecdysozoa</taxon>
        <taxon>Arthropoda</taxon>
        <taxon>Crustacea</taxon>
        <taxon>Multicrustacea</taxon>
        <taxon>Malacostraca</taxon>
        <taxon>Eumalacostraca</taxon>
        <taxon>Eucarida</taxon>
        <taxon>Euphausiacea</taxon>
        <taxon>Euphausiidae</taxon>
        <taxon>Meganyctiphanes</taxon>
    </lineage>
</organism>
<feature type="disulfide bond" evidence="1">
    <location>
        <begin position="11"/>
        <end position="45"/>
    </location>
</feature>
<sequence>DEEGGGSSPGCQDQNPQCPTWTAQGECEANPDFMHSACAESCGTCIPTKTGVVCADRNAACPGWAARGDCSINPAYMNVNCPGSCSTCPPTRPSECIDQHETC</sequence>
<feature type="domain" description="ShKT" evidence="2">
    <location>
        <begin position="54"/>
        <end position="88"/>
    </location>
</feature>
<name>A0AAV2RWE8_MEGNR</name>
<reference evidence="3 4" key="1">
    <citation type="submission" date="2024-05" db="EMBL/GenBank/DDBJ databases">
        <authorList>
            <person name="Wallberg A."/>
        </authorList>
    </citation>
    <scope>NUCLEOTIDE SEQUENCE [LARGE SCALE GENOMIC DNA]</scope>
</reference>
<protein>
    <recommendedName>
        <fullName evidence="2">ShKT domain-containing protein</fullName>
    </recommendedName>
</protein>
<dbReference type="AlphaFoldDB" id="A0AAV2RWE8"/>
<dbReference type="Pfam" id="PF01549">
    <property type="entry name" value="ShK"/>
    <property type="match status" value="2"/>
</dbReference>
<keyword evidence="4" id="KW-1185">Reference proteome</keyword>
<feature type="disulfide bond" evidence="1">
    <location>
        <begin position="54"/>
        <end position="88"/>
    </location>
</feature>
<dbReference type="PROSITE" id="PS51670">
    <property type="entry name" value="SHKT"/>
    <property type="match status" value="2"/>
</dbReference>
<evidence type="ECO:0000256" key="1">
    <source>
        <dbReference type="PROSITE-ProRule" id="PRU01005"/>
    </source>
</evidence>
<evidence type="ECO:0000313" key="3">
    <source>
        <dbReference type="EMBL" id="CAL4148523.1"/>
    </source>
</evidence>
<comment type="caution">
    <text evidence="1">Lacks conserved residue(s) required for the propagation of feature annotation.</text>
</comment>
<dbReference type="InterPro" id="IPR003582">
    <property type="entry name" value="ShKT_dom"/>
</dbReference>
<comment type="caution">
    <text evidence="3">The sequence shown here is derived from an EMBL/GenBank/DDBJ whole genome shotgun (WGS) entry which is preliminary data.</text>
</comment>
<feature type="non-terminal residue" evidence="3">
    <location>
        <position position="103"/>
    </location>
</feature>
<evidence type="ECO:0000313" key="4">
    <source>
        <dbReference type="Proteomes" id="UP001497623"/>
    </source>
</evidence>
<accession>A0AAV2RWE8</accession>
<dbReference type="SMART" id="SM00254">
    <property type="entry name" value="ShKT"/>
    <property type="match status" value="2"/>
</dbReference>
<dbReference type="Proteomes" id="UP001497623">
    <property type="component" value="Unassembled WGS sequence"/>
</dbReference>
<dbReference type="Gene3D" id="1.10.10.1940">
    <property type="match status" value="2"/>
</dbReference>
<feature type="domain" description="ShKT" evidence="2">
    <location>
        <begin position="11"/>
        <end position="45"/>
    </location>
</feature>
<proteinExistence type="predicted"/>
<gene>
    <name evidence="3" type="ORF">MNOR_LOCUS30246</name>
</gene>
<feature type="non-terminal residue" evidence="3">
    <location>
        <position position="1"/>
    </location>
</feature>